<dbReference type="GeneID" id="82203046"/>
<dbReference type="SUPFAM" id="SSF52172">
    <property type="entry name" value="CheY-like"/>
    <property type="match status" value="1"/>
</dbReference>
<feature type="modified residue" description="4-aspartylphosphate" evidence="6">
    <location>
        <position position="52"/>
    </location>
</feature>
<dbReference type="GO" id="GO:0005829">
    <property type="term" value="C:cytosol"/>
    <property type="evidence" value="ECO:0007669"/>
    <property type="project" value="TreeGrafter"/>
</dbReference>
<dbReference type="OrthoDB" id="9802426at2"/>
<dbReference type="Gene3D" id="1.10.10.10">
    <property type="entry name" value="Winged helix-like DNA-binding domain superfamily/Winged helix DNA-binding domain"/>
    <property type="match status" value="1"/>
</dbReference>
<dbReference type="AlphaFoldDB" id="A0A1U7NFE8"/>
<name>A0A1U7NFE8_9FIRM</name>
<dbReference type="Pfam" id="PF00486">
    <property type="entry name" value="Trans_reg_C"/>
    <property type="match status" value="1"/>
</dbReference>
<feature type="DNA-binding region" description="OmpR/PhoB-type" evidence="7">
    <location>
        <begin position="128"/>
        <end position="224"/>
    </location>
</feature>
<evidence type="ECO:0000256" key="1">
    <source>
        <dbReference type="ARBA" id="ARBA00022553"/>
    </source>
</evidence>
<keyword evidence="1 6" id="KW-0597">Phosphoprotein</keyword>
<dbReference type="SUPFAM" id="SSF46894">
    <property type="entry name" value="C-terminal effector domain of the bipartite response regulators"/>
    <property type="match status" value="1"/>
</dbReference>
<dbReference type="Proteomes" id="UP000186341">
    <property type="component" value="Unassembled WGS sequence"/>
</dbReference>
<dbReference type="Pfam" id="PF00072">
    <property type="entry name" value="Response_reg"/>
    <property type="match status" value="1"/>
</dbReference>
<dbReference type="InterPro" id="IPR001789">
    <property type="entry name" value="Sig_transdc_resp-reg_receiver"/>
</dbReference>
<dbReference type="PANTHER" id="PTHR48111:SF40">
    <property type="entry name" value="PHOSPHATE REGULON TRANSCRIPTIONAL REGULATORY PROTEIN PHOB"/>
    <property type="match status" value="1"/>
</dbReference>
<dbReference type="CDD" id="cd00383">
    <property type="entry name" value="trans_reg_C"/>
    <property type="match status" value="1"/>
</dbReference>
<dbReference type="SMART" id="SM00862">
    <property type="entry name" value="Trans_reg_C"/>
    <property type="match status" value="1"/>
</dbReference>
<dbReference type="Gene3D" id="6.10.250.690">
    <property type="match status" value="1"/>
</dbReference>
<sequence>MIYVAEDDQSIRDLILYTLHASGYRACGFADGRQLLMALKENYEKPSLILLDIMMPDEDGISVLKRIRSNPDTQRIPIIMESAKSTEFDTVSCLDLGADDYLCKPFGMMEMVSRIRAVLRRSTPLLKDDQISFGPLLLNCREHTVTINQKPVVLTRKEYDLLKLLMRNPRYVFSREELLIKIWDTDFAGESRTVDVHINTLRSKLSEASSAIQTVRGVGYRFDPRVFEQNDSNGKEETKS</sequence>
<dbReference type="InterPro" id="IPR036388">
    <property type="entry name" value="WH-like_DNA-bd_sf"/>
</dbReference>
<dbReference type="FunFam" id="1.10.10.10:FF:000018">
    <property type="entry name" value="DNA-binding response regulator ResD"/>
    <property type="match status" value="1"/>
</dbReference>
<dbReference type="PANTHER" id="PTHR48111">
    <property type="entry name" value="REGULATOR OF RPOS"/>
    <property type="match status" value="1"/>
</dbReference>
<dbReference type="RefSeq" id="WP_075819872.1">
    <property type="nucleotide sequence ID" value="NZ_MPJW01000146.1"/>
</dbReference>
<dbReference type="EMBL" id="MPJW01000146">
    <property type="protein sequence ID" value="OLU38914.1"/>
    <property type="molecule type" value="Genomic_DNA"/>
</dbReference>
<dbReference type="GO" id="GO:0000976">
    <property type="term" value="F:transcription cis-regulatory region binding"/>
    <property type="evidence" value="ECO:0007669"/>
    <property type="project" value="TreeGrafter"/>
</dbReference>
<keyword evidence="11" id="KW-1185">Reference proteome</keyword>
<dbReference type="SMART" id="SM00448">
    <property type="entry name" value="REC"/>
    <property type="match status" value="1"/>
</dbReference>
<keyword evidence="3" id="KW-0805">Transcription regulation</keyword>
<evidence type="ECO:0000313" key="10">
    <source>
        <dbReference type="EMBL" id="OLU38914.1"/>
    </source>
</evidence>
<dbReference type="GO" id="GO:0000156">
    <property type="term" value="F:phosphorelay response regulator activity"/>
    <property type="evidence" value="ECO:0007669"/>
    <property type="project" value="TreeGrafter"/>
</dbReference>
<proteinExistence type="predicted"/>
<evidence type="ECO:0000259" key="8">
    <source>
        <dbReference type="PROSITE" id="PS50110"/>
    </source>
</evidence>
<accession>A0A1U7NFE8</accession>
<keyword evidence="5" id="KW-0804">Transcription</keyword>
<dbReference type="InterPro" id="IPR001867">
    <property type="entry name" value="OmpR/PhoB-type_DNA-bd"/>
</dbReference>
<evidence type="ECO:0000256" key="6">
    <source>
        <dbReference type="PROSITE-ProRule" id="PRU00169"/>
    </source>
</evidence>
<reference evidence="10 11" key="1">
    <citation type="submission" date="2016-11" db="EMBL/GenBank/DDBJ databases">
        <title>Description of two novel members of the family Erysipelotrichaceae: Ileibacterium lipovorans gen. nov., sp. nov. and Dubosiella newyorkensis, gen. nov., sp. nov.</title>
        <authorList>
            <person name="Cox L.M."/>
            <person name="Sohn J."/>
            <person name="Tyrrell K.L."/>
            <person name="Citron D.M."/>
            <person name="Lawson P.A."/>
            <person name="Patel N.B."/>
            <person name="Iizumi T."/>
            <person name="Perez-Perez G.I."/>
            <person name="Goldstein E.J."/>
            <person name="Blaser M.J."/>
        </authorList>
    </citation>
    <scope>NUCLEOTIDE SEQUENCE [LARGE SCALE GENOMIC DNA]</scope>
    <source>
        <strain evidence="10 11">NYU-BL-A3</strain>
    </source>
</reference>
<evidence type="ECO:0000256" key="7">
    <source>
        <dbReference type="PROSITE-ProRule" id="PRU01091"/>
    </source>
</evidence>
<comment type="caution">
    <text evidence="10">The sequence shown here is derived from an EMBL/GenBank/DDBJ whole genome shotgun (WGS) entry which is preliminary data.</text>
</comment>
<dbReference type="PROSITE" id="PS51755">
    <property type="entry name" value="OMPR_PHOB"/>
    <property type="match status" value="1"/>
</dbReference>
<keyword evidence="4 7" id="KW-0238">DNA-binding</keyword>
<dbReference type="InterPro" id="IPR039420">
    <property type="entry name" value="WalR-like"/>
</dbReference>
<keyword evidence="2" id="KW-0902">Two-component regulatory system</keyword>
<feature type="domain" description="OmpR/PhoB-type" evidence="9">
    <location>
        <begin position="128"/>
        <end position="224"/>
    </location>
</feature>
<evidence type="ECO:0000259" key="9">
    <source>
        <dbReference type="PROSITE" id="PS51755"/>
    </source>
</evidence>
<protein>
    <submittedName>
        <fullName evidence="10">DNA-binding response regulator</fullName>
    </submittedName>
</protein>
<dbReference type="InterPro" id="IPR016032">
    <property type="entry name" value="Sig_transdc_resp-reg_C-effctor"/>
</dbReference>
<evidence type="ECO:0000256" key="5">
    <source>
        <dbReference type="ARBA" id="ARBA00023163"/>
    </source>
</evidence>
<evidence type="ECO:0000256" key="3">
    <source>
        <dbReference type="ARBA" id="ARBA00023015"/>
    </source>
</evidence>
<dbReference type="GO" id="GO:0032993">
    <property type="term" value="C:protein-DNA complex"/>
    <property type="evidence" value="ECO:0007669"/>
    <property type="project" value="TreeGrafter"/>
</dbReference>
<feature type="domain" description="Response regulatory" evidence="8">
    <location>
        <begin position="1"/>
        <end position="119"/>
    </location>
</feature>
<dbReference type="InterPro" id="IPR011006">
    <property type="entry name" value="CheY-like_superfamily"/>
</dbReference>
<dbReference type="PROSITE" id="PS50110">
    <property type="entry name" value="RESPONSE_REGULATORY"/>
    <property type="match status" value="1"/>
</dbReference>
<evidence type="ECO:0000256" key="2">
    <source>
        <dbReference type="ARBA" id="ARBA00023012"/>
    </source>
</evidence>
<dbReference type="GO" id="GO:0006355">
    <property type="term" value="P:regulation of DNA-templated transcription"/>
    <property type="evidence" value="ECO:0007669"/>
    <property type="project" value="InterPro"/>
</dbReference>
<evidence type="ECO:0000256" key="4">
    <source>
        <dbReference type="ARBA" id="ARBA00023125"/>
    </source>
</evidence>
<dbReference type="Gene3D" id="3.40.50.2300">
    <property type="match status" value="1"/>
</dbReference>
<evidence type="ECO:0000313" key="11">
    <source>
        <dbReference type="Proteomes" id="UP000186341"/>
    </source>
</evidence>
<organism evidence="10 11">
    <name type="scientific">Ileibacterium valens</name>
    <dbReference type="NCBI Taxonomy" id="1862668"/>
    <lineage>
        <taxon>Bacteria</taxon>
        <taxon>Bacillati</taxon>
        <taxon>Bacillota</taxon>
        <taxon>Erysipelotrichia</taxon>
        <taxon>Erysipelotrichales</taxon>
        <taxon>Erysipelotrichaceae</taxon>
        <taxon>Ileibacterium</taxon>
    </lineage>
</organism>
<gene>
    <name evidence="10" type="ORF">BO222_07600</name>
</gene>